<dbReference type="CDD" id="cd17332">
    <property type="entry name" value="MFS_MelB_like"/>
    <property type="match status" value="1"/>
</dbReference>
<sequence length="670" mass="71590">MSAPAPQKASVQSEQMSGGRVISYALGDVANNVAFMMTSLFLMAYLTEIAGISAGVAGTIYGITKIWAGVSDLVAGNTVGRKQTRFGRLRPWVMFGSLPLAIALVGLFSVPAGLSGTAAVVWVFLFDAFFQLAYSFVNIPYGSLSAAMTQDPIDRSRLSGARAIASSLTGVILAIVLSPQFKDTTADGIRLKFTITTIVLALVAITLYYLCFRGTKEVIPPSAERPTLATTFKMVGKNSPLLVLCLAAIFTLTGMFTLMAVQMYYARYVVGGASFFIFMMIASTLGTVLVAGFAPAITRKMGKRNGYLLVALITMVAYAILALAPTGQIKIWALVGFFVYGMGSGGTNAMIFSMQADTVDYGEWKTNVRSEGGAYSILSFSRKVGQGIGGFVAGGILSAFAYVPKAPTQSAEALQGIRLSAGWIPAALSLVAALIIFFYPLKAEKHKEIISELTERRAKRATGALVAGRPLVTLNEQYGAGATYVGTKVAERLGVSYVGTRFSSQDLEAAEMAATARAEQDSNVIRFLHSFARTETDSDRANAEDNALDAELVSQNISEVAAMAAGGGVITGRDATVILGDTEGALHVRLVGPEDFRAQQAAQEFNISREVAAERLAREDRMRTEMSERLMSWDPSDPTRYDLIVDTGKVSLDGAVDQIVAAYRAKYPKK</sequence>
<evidence type="ECO:0000256" key="5">
    <source>
        <dbReference type="SAM" id="Phobius"/>
    </source>
</evidence>
<dbReference type="SUPFAM" id="SSF103473">
    <property type="entry name" value="MFS general substrate transporter"/>
    <property type="match status" value="1"/>
</dbReference>
<dbReference type="PANTHER" id="PTHR11328:SF39">
    <property type="entry name" value="2,3-DIHYDROXYPROPANE-1-SULFONATE EXPORTER-RELATED"/>
    <property type="match status" value="1"/>
</dbReference>
<feature type="transmembrane region" description="Helical" evidence="5">
    <location>
        <begin position="160"/>
        <end position="181"/>
    </location>
</feature>
<feature type="transmembrane region" description="Helical" evidence="5">
    <location>
        <begin position="306"/>
        <end position="325"/>
    </location>
</feature>
<evidence type="ECO:0000256" key="1">
    <source>
        <dbReference type="ARBA" id="ARBA00004651"/>
    </source>
</evidence>
<comment type="subcellular location">
    <subcellularLocation>
        <location evidence="1">Cell membrane</location>
        <topology evidence="1">Multi-pass membrane protein</topology>
    </subcellularLocation>
</comment>
<dbReference type="InterPro" id="IPR001927">
    <property type="entry name" value="Na/Gal_symport"/>
</dbReference>
<proteinExistence type="predicted"/>
<feature type="transmembrane region" description="Helical" evidence="5">
    <location>
        <begin position="423"/>
        <end position="441"/>
    </location>
</feature>
<dbReference type="NCBIfam" id="TIGR00792">
    <property type="entry name" value="gph"/>
    <property type="match status" value="1"/>
</dbReference>
<keyword evidence="4 5" id="KW-0472">Membrane</keyword>
<keyword evidence="8" id="KW-1185">Reference proteome</keyword>
<evidence type="ECO:0000256" key="3">
    <source>
        <dbReference type="ARBA" id="ARBA00022989"/>
    </source>
</evidence>
<dbReference type="Proteomes" id="UP000199086">
    <property type="component" value="Unassembled WGS sequence"/>
</dbReference>
<accession>A0A1G6GGL9</accession>
<dbReference type="InterPro" id="IPR027417">
    <property type="entry name" value="P-loop_NTPase"/>
</dbReference>
<dbReference type="InterPro" id="IPR039672">
    <property type="entry name" value="MFS_2"/>
</dbReference>
<dbReference type="InterPro" id="IPR036259">
    <property type="entry name" value="MFS_trans_sf"/>
</dbReference>
<dbReference type="GO" id="GO:0015293">
    <property type="term" value="F:symporter activity"/>
    <property type="evidence" value="ECO:0007669"/>
    <property type="project" value="InterPro"/>
</dbReference>
<dbReference type="STRING" id="1577474.GA0111570_103222"/>
<dbReference type="AlphaFoldDB" id="A0A1G6GGL9"/>
<feature type="transmembrane region" description="Helical" evidence="5">
    <location>
        <begin position="119"/>
        <end position="139"/>
    </location>
</feature>
<protein>
    <submittedName>
        <fullName evidence="7">Glucuronide carrier protein</fullName>
    </submittedName>
</protein>
<dbReference type="PROSITE" id="PS50850">
    <property type="entry name" value="MFS"/>
    <property type="match status" value="1"/>
</dbReference>
<evidence type="ECO:0000256" key="2">
    <source>
        <dbReference type="ARBA" id="ARBA00022692"/>
    </source>
</evidence>
<reference evidence="7 8" key="1">
    <citation type="submission" date="2016-06" db="EMBL/GenBank/DDBJ databases">
        <authorList>
            <person name="Olsen C.W."/>
            <person name="Carey S."/>
            <person name="Hinshaw L."/>
            <person name="Karasin A.I."/>
        </authorList>
    </citation>
    <scope>NUCLEOTIDE SEQUENCE [LARGE SCALE GENOMIC DNA]</scope>
    <source>
        <strain evidence="7 8">LZ-22</strain>
    </source>
</reference>
<feature type="transmembrane region" description="Helical" evidence="5">
    <location>
        <begin position="21"/>
        <end position="43"/>
    </location>
</feature>
<feature type="domain" description="Major facilitator superfamily (MFS) profile" evidence="6">
    <location>
        <begin position="20"/>
        <end position="444"/>
    </location>
</feature>
<evidence type="ECO:0000256" key="4">
    <source>
        <dbReference type="ARBA" id="ARBA00023136"/>
    </source>
</evidence>
<feature type="transmembrane region" description="Helical" evidence="5">
    <location>
        <begin position="91"/>
        <end position="113"/>
    </location>
</feature>
<feature type="transmembrane region" description="Helical" evidence="5">
    <location>
        <begin position="384"/>
        <end position="403"/>
    </location>
</feature>
<dbReference type="GO" id="GO:0008643">
    <property type="term" value="P:carbohydrate transport"/>
    <property type="evidence" value="ECO:0007669"/>
    <property type="project" value="InterPro"/>
</dbReference>
<gene>
    <name evidence="7" type="ORF">GA0111570_103222</name>
</gene>
<feature type="transmembrane region" description="Helical" evidence="5">
    <location>
        <begin position="241"/>
        <end position="265"/>
    </location>
</feature>
<dbReference type="Gene3D" id="3.40.50.300">
    <property type="entry name" value="P-loop containing nucleotide triphosphate hydrolases"/>
    <property type="match status" value="1"/>
</dbReference>
<dbReference type="EMBL" id="FMYF01000003">
    <property type="protein sequence ID" value="SDB81151.1"/>
    <property type="molecule type" value="Genomic_DNA"/>
</dbReference>
<dbReference type="PANTHER" id="PTHR11328">
    <property type="entry name" value="MAJOR FACILITATOR SUPERFAMILY DOMAIN-CONTAINING PROTEIN"/>
    <property type="match status" value="1"/>
</dbReference>
<feature type="transmembrane region" description="Helical" evidence="5">
    <location>
        <begin position="49"/>
        <end position="70"/>
    </location>
</feature>
<dbReference type="Pfam" id="PF13189">
    <property type="entry name" value="Cytidylate_kin2"/>
    <property type="match status" value="1"/>
</dbReference>
<evidence type="ECO:0000259" key="6">
    <source>
        <dbReference type="PROSITE" id="PS50850"/>
    </source>
</evidence>
<evidence type="ECO:0000313" key="8">
    <source>
        <dbReference type="Proteomes" id="UP000199086"/>
    </source>
</evidence>
<dbReference type="Pfam" id="PF13347">
    <property type="entry name" value="MFS_2"/>
    <property type="match status" value="1"/>
</dbReference>
<organism evidence="7 8">
    <name type="scientific">Raineyella antarctica</name>
    <dbReference type="NCBI Taxonomy" id="1577474"/>
    <lineage>
        <taxon>Bacteria</taxon>
        <taxon>Bacillati</taxon>
        <taxon>Actinomycetota</taxon>
        <taxon>Actinomycetes</taxon>
        <taxon>Propionibacteriales</taxon>
        <taxon>Propionibacteriaceae</taxon>
        <taxon>Raineyella</taxon>
    </lineage>
</organism>
<dbReference type="RefSeq" id="WP_217634037.1">
    <property type="nucleotide sequence ID" value="NZ_FMYF01000003.1"/>
</dbReference>
<feature type="transmembrane region" description="Helical" evidence="5">
    <location>
        <begin position="193"/>
        <end position="212"/>
    </location>
</feature>
<dbReference type="GO" id="GO:0006814">
    <property type="term" value="P:sodium ion transport"/>
    <property type="evidence" value="ECO:0007669"/>
    <property type="project" value="InterPro"/>
</dbReference>
<dbReference type="Gene3D" id="1.20.1250.20">
    <property type="entry name" value="MFS general substrate transporter like domains"/>
    <property type="match status" value="2"/>
</dbReference>
<dbReference type="GO" id="GO:0005886">
    <property type="term" value="C:plasma membrane"/>
    <property type="evidence" value="ECO:0007669"/>
    <property type="project" value="UniProtKB-SubCell"/>
</dbReference>
<keyword evidence="3 5" id="KW-1133">Transmembrane helix</keyword>
<evidence type="ECO:0000313" key="7">
    <source>
        <dbReference type="EMBL" id="SDB81151.1"/>
    </source>
</evidence>
<dbReference type="InterPro" id="IPR020846">
    <property type="entry name" value="MFS_dom"/>
</dbReference>
<name>A0A1G6GGL9_9ACTN</name>
<feature type="transmembrane region" description="Helical" evidence="5">
    <location>
        <begin position="271"/>
        <end position="294"/>
    </location>
</feature>
<feature type="transmembrane region" description="Helical" evidence="5">
    <location>
        <begin position="331"/>
        <end position="352"/>
    </location>
</feature>
<keyword evidence="2 5" id="KW-0812">Transmembrane</keyword>